<feature type="region of interest" description="Disordered" evidence="1">
    <location>
        <begin position="1"/>
        <end position="61"/>
    </location>
</feature>
<reference evidence="2" key="1">
    <citation type="submission" date="2023-11" db="EMBL/GenBank/DDBJ databases">
        <title>Genome assemblies of two species of porcelain crab, Petrolisthes cinctipes and Petrolisthes manimaculis (Anomura: Porcellanidae).</title>
        <authorList>
            <person name="Angst P."/>
        </authorList>
    </citation>
    <scope>NUCLEOTIDE SEQUENCE</scope>
    <source>
        <strain evidence="2">PB745_02</strain>
        <tissue evidence="2">Gill</tissue>
    </source>
</reference>
<gene>
    <name evidence="2" type="ORF">Pmani_011798</name>
</gene>
<evidence type="ECO:0000313" key="2">
    <source>
        <dbReference type="EMBL" id="KAK4317090.1"/>
    </source>
</evidence>
<dbReference type="EMBL" id="JAWZYT010000953">
    <property type="protein sequence ID" value="KAK4317090.1"/>
    <property type="molecule type" value="Genomic_DNA"/>
</dbReference>
<proteinExistence type="predicted"/>
<feature type="compositionally biased region" description="Pro residues" evidence="1">
    <location>
        <begin position="15"/>
        <end position="45"/>
    </location>
</feature>
<keyword evidence="3" id="KW-1185">Reference proteome</keyword>
<comment type="caution">
    <text evidence="2">The sequence shown here is derived from an EMBL/GenBank/DDBJ whole genome shotgun (WGS) entry which is preliminary data.</text>
</comment>
<evidence type="ECO:0000256" key="1">
    <source>
        <dbReference type="SAM" id="MobiDB-lite"/>
    </source>
</evidence>
<feature type="compositionally biased region" description="Basic and acidic residues" evidence="1">
    <location>
        <begin position="1"/>
        <end position="10"/>
    </location>
</feature>
<dbReference type="Proteomes" id="UP001292094">
    <property type="component" value="Unassembled WGS sequence"/>
</dbReference>
<evidence type="ECO:0000313" key="3">
    <source>
        <dbReference type="Proteomes" id="UP001292094"/>
    </source>
</evidence>
<organism evidence="2 3">
    <name type="scientific">Petrolisthes manimaculis</name>
    <dbReference type="NCBI Taxonomy" id="1843537"/>
    <lineage>
        <taxon>Eukaryota</taxon>
        <taxon>Metazoa</taxon>
        <taxon>Ecdysozoa</taxon>
        <taxon>Arthropoda</taxon>
        <taxon>Crustacea</taxon>
        <taxon>Multicrustacea</taxon>
        <taxon>Malacostraca</taxon>
        <taxon>Eumalacostraca</taxon>
        <taxon>Eucarida</taxon>
        <taxon>Decapoda</taxon>
        <taxon>Pleocyemata</taxon>
        <taxon>Anomura</taxon>
        <taxon>Galatheoidea</taxon>
        <taxon>Porcellanidae</taxon>
        <taxon>Petrolisthes</taxon>
    </lineage>
</organism>
<dbReference type="AlphaFoldDB" id="A0AAE1UFA8"/>
<protein>
    <submittedName>
        <fullName evidence="2">Uncharacterized protein</fullName>
    </submittedName>
</protein>
<accession>A0AAE1UFA8</accession>
<name>A0AAE1UFA8_9EUCA</name>
<sequence length="121" mass="12998">MIREPSERSDCSPTREPPSPPLPRPPPTPPPPPPPPPSPPPPSWPPQLHSGYPEWPPARLSANPACHYRASKEPGCQHGGNQCRGVCTAGAGIEVKSGIGDERVPYLEPWPTADGRRGRRG</sequence>